<dbReference type="EMBL" id="JBBPBN010000145">
    <property type="protein sequence ID" value="KAK8975489.1"/>
    <property type="molecule type" value="Genomic_DNA"/>
</dbReference>
<name>A0ABR2NH13_9ROSI</name>
<reference evidence="1 2" key="1">
    <citation type="journal article" date="2024" name="G3 (Bethesda)">
        <title>Genome assembly of Hibiscus sabdariffa L. provides insights into metabolisms of medicinal natural products.</title>
        <authorList>
            <person name="Kim T."/>
        </authorList>
    </citation>
    <scope>NUCLEOTIDE SEQUENCE [LARGE SCALE GENOMIC DNA]</scope>
    <source>
        <strain evidence="1">TK-2024</strain>
        <tissue evidence="1">Old leaves</tissue>
    </source>
</reference>
<gene>
    <name evidence="1" type="ORF">V6N11_069919</name>
</gene>
<proteinExistence type="predicted"/>
<protein>
    <submittedName>
        <fullName evidence="1">Uncharacterized protein</fullName>
    </submittedName>
</protein>
<evidence type="ECO:0000313" key="2">
    <source>
        <dbReference type="Proteomes" id="UP001396334"/>
    </source>
</evidence>
<comment type="caution">
    <text evidence="1">The sequence shown here is derived from an EMBL/GenBank/DDBJ whole genome shotgun (WGS) entry which is preliminary data.</text>
</comment>
<organism evidence="1 2">
    <name type="scientific">Hibiscus sabdariffa</name>
    <name type="common">roselle</name>
    <dbReference type="NCBI Taxonomy" id="183260"/>
    <lineage>
        <taxon>Eukaryota</taxon>
        <taxon>Viridiplantae</taxon>
        <taxon>Streptophyta</taxon>
        <taxon>Embryophyta</taxon>
        <taxon>Tracheophyta</taxon>
        <taxon>Spermatophyta</taxon>
        <taxon>Magnoliopsida</taxon>
        <taxon>eudicotyledons</taxon>
        <taxon>Gunneridae</taxon>
        <taxon>Pentapetalae</taxon>
        <taxon>rosids</taxon>
        <taxon>malvids</taxon>
        <taxon>Malvales</taxon>
        <taxon>Malvaceae</taxon>
        <taxon>Malvoideae</taxon>
        <taxon>Hibiscus</taxon>
    </lineage>
</organism>
<evidence type="ECO:0000313" key="1">
    <source>
        <dbReference type="EMBL" id="KAK8975489.1"/>
    </source>
</evidence>
<dbReference type="Proteomes" id="UP001396334">
    <property type="component" value="Unassembled WGS sequence"/>
</dbReference>
<accession>A0ABR2NH13</accession>
<sequence>MNNKQGPRVLMNMNDSVGSSTSIRQTNDIVVGNPCSSIQDIIKSLHSIIMRRSKSSHSIVHHNLKELNEPALTSVHQVQQLRGTTGKWEHSAFGSHAPALDQITPPVEVAPVSVIMSASVLRTHQESNNDFHDIDVACRNVGGGLAKKLISKWETQAMLEQKYNIFLGARVIEDQVCFYASLSAITKFQIKYANEDSTRVSDYGSEDS</sequence>
<keyword evidence="2" id="KW-1185">Reference proteome</keyword>